<sequence length="83" mass="8983">MSLTSAQSAHVSKVFPECRADMARYLERGAKVAIYKQNECGPDVQPYAIAVAGTDFWIECCETPEAAVTLAGELGLKVIEVHP</sequence>
<accession>A0A375IT39</accession>
<reference evidence="1 2" key="1">
    <citation type="submission" date="2018-01" db="EMBL/GenBank/DDBJ databases">
        <authorList>
            <person name="Gaut B.S."/>
            <person name="Morton B.R."/>
            <person name="Clegg M.T."/>
            <person name="Duvall M.R."/>
        </authorList>
    </citation>
    <scope>NUCLEOTIDE SEQUENCE [LARGE SCALE GENOMIC DNA]</scope>
    <source>
        <strain evidence="1">Cupriavidus taiwanensis LMG 19425</strain>
        <plasmid evidence="2">Plasmid iii</plasmid>
    </source>
</reference>
<evidence type="ECO:0000313" key="2">
    <source>
        <dbReference type="Proteomes" id="UP000255505"/>
    </source>
</evidence>
<evidence type="ECO:0000313" key="1">
    <source>
        <dbReference type="EMBL" id="SPK77757.1"/>
    </source>
</evidence>
<proteinExistence type="predicted"/>
<dbReference type="EMBL" id="LT991978">
    <property type="protein sequence ID" value="SPK77757.1"/>
    <property type="molecule type" value="Genomic_DNA"/>
</dbReference>
<dbReference type="Proteomes" id="UP000255505">
    <property type="component" value="Plasmid III"/>
</dbReference>
<organism evidence="1 2">
    <name type="scientific">Cupriavidus taiwanensis</name>
    <dbReference type="NCBI Taxonomy" id="164546"/>
    <lineage>
        <taxon>Bacteria</taxon>
        <taxon>Pseudomonadati</taxon>
        <taxon>Pseudomonadota</taxon>
        <taxon>Betaproteobacteria</taxon>
        <taxon>Burkholderiales</taxon>
        <taxon>Burkholderiaceae</taxon>
        <taxon>Cupriavidus</taxon>
    </lineage>
</organism>
<keyword evidence="1" id="KW-0614">Plasmid</keyword>
<gene>
    <name evidence="1" type="ORF">CT19425_P70097</name>
</gene>
<geneLocation type="plasmid" evidence="1">
    <name>III</name>
</geneLocation>
<protein>
    <submittedName>
        <fullName evidence="1">Uncharacterized protein</fullName>
    </submittedName>
</protein>
<dbReference type="AlphaFoldDB" id="A0A375IT39"/>
<name>A0A375IT39_9BURK</name>